<reference evidence="2 3" key="1">
    <citation type="submission" date="2006-05" db="EMBL/GenBank/DDBJ databases">
        <authorList>
            <person name="King G."/>
            <person name="Ferriera S."/>
            <person name="Johnson J."/>
            <person name="Kravitz S."/>
            <person name="Beeson K."/>
            <person name="Sutton G."/>
            <person name="Rogers Y.-H."/>
            <person name="Friedman R."/>
            <person name="Frazier M."/>
            <person name="Venter J.C."/>
        </authorList>
    </citation>
    <scope>NUCLEOTIDE SEQUENCE [LARGE SCALE GENOMIC DNA]</scope>
    <source>
        <strain evidence="3">ATCC 25650 / DSM 13394 / JCM 20685 / NBRC 16684 / NCIMB 2208 / IAM 12614 / B1</strain>
    </source>
</reference>
<evidence type="ECO:0000256" key="1">
    <source>
        <dbReference type="SAM" id="SignalP"/>
    </source>
</evidence>
<feature type="signal peptide" evidence="1">
    <location>
        <begin position="1"/>
        <end position="36"/>
    </location>
</feature>
<organism evidence="2 3">
    <name type="scientific">Roseibium aggregatum (strain ATCC 25650 / DSM 13394 / JCM 20685 / NBRC 16684 / NCIMB 2208 / IAM 12614 / B1)</name>
    <name type="common">Stappia aggregata</name>
    <dbReference type="NCBI Taxonomy" id="384765"/>
    <lineage>
        <taxon>Bacteria</taxon>
        <taxon>Pseudomonadati</taxon>
        <taxon>Pseudomonadota</taxon>
        <taxon>Alphaproteobacteria</taxon>
        <taxon>Hyphomicrobiales</taxon>
        <taxon>Stappiaceae</taxon>
        <taxon>Roseibium</taxon>
    </lineage>
</organism>
<evidence type="ECO:0000313" key="2">
    <source>
        <dbReference type="EMBL" id="EAV45150.1"/>
    </source>
</evidence>
<keyword evidence="1" id="KW-0732">Signal</keyword>
<accession>A0NQU2</accession>
<comment type="caution">
    <text evidence="2">The sequence shown here is derived from an EMBL/GenBank/DDBJ whole genome shotgun (WGS) entry which is preliminary data.</text>
</comment>
<feature type="chain" id="PRO_5002628023" evidence="1">
    <location>
        <begin position="37"/>
        <end position="136"/>
    </location>
</feature>
<evidence type="ECO:0000313" key="3">
    <source>
        <dbReference type="Proteomes" id="UP000004848"/>
    </source>
</evidence>
<dbReference type="AlphaFoldDB" id="A0NQU2"/>
<name>A0NQU2_ROSAI</name>
<dbReference type="Proteomes" id="UP000004848">
    <property type="component" value="Unassembled WGS sequence"/>
</dbReference>
<protein>
    <submittedName>
        <fullName evidence="2">Uncharacterized protein</fullName>
    </submittedName>
</protein>
<dbReference type="EMBL" id="AAUW01000004">
    <property type="protein sequence ID" value="EAV45150.1"/>
    <property type="molecule type" value="Genomic_DNA"/>
</dbReference>
<dbReference type="eggNOG" id="ENOG5032S0I">
    <property type="taxonomic scope" value="Bacteria"/>
</dbReference>
<proteinExistence type="predicted"/>
<gene>
    <name evidence="2" type="ORF">SIAM614_14083</name>
</gene>
<sequence>MLPQNPREKCVMNLRCATALAVLLLSSVFGAFSALADEVEIVSAKATGSAGTWTFAVTLRHDDTGWDHYADLWQIFTPDGELLGERVLLHPHVDEQPFTRSLSGITIPEGVSQVIIRARDTVHGVSPQEYKLNLDR</sequence>